<reference evidence="2" key="2">
    <citation type="submission" date="2021-04" db="EMBL/GenBank/DDBJ databases">
        <authorList>
            <person name="Gilroy R."/>
        </authorList>
    </citation>
    <scope>NUCLEOTIDE SEQUENCE</scope>
    <source>
        <strain evidence="2">8470</strain>
    </source>
</reference>
<dbReference type="AlphaFoldDB" id="A0A948TMZ2"/>
<sequence length="110" mass="11976">MDLRGKAGAGYTPETPFHIAVSSFHNVVCMFHNVVYTFHIVKYRTIQPMPALPARTKGFSVPAPSASESGLQEHLSASKRKAAARPTEKGGENIPKTILKLRQSKIQTGS</sequence>
<name>A0A948TMZ2_9BACT</name>
<comment type="caution">
    <text evidence="2">The sequence shown here is derived from an EMBL/GenBank/DDBJ whole genome shotgun (WGS) entry which is preliminary data.</text>
</comment>
<reference evidence="2" key="1">
    <citation type="journal article" date="2021" name="PeerJ">
        <title>Extensive microbial diversity within the chicken gut microbiome revealed by metagenomics and culture.</title>
        <authorList>
            <person name="Gilroy R."/>
            <person name="Ravi A."/>
            <person name="Getino M."/>
            <person name="Pursley I."/>
            <person name="Horton D.L."/>
            <person name="Alikhan N.F."/>
            <person name="Baker D."/>
            <person name="Gharbi K."/>
            <person name="Hall N."/>
            <person name="Watson M."/>
            <person name="Adriaenssens E.M."/>
            <person name="Foster-Nyarko E."/>
            <person name="Jarju S."/>
            <person name="Secka A."/>
            <person name="Antonio M."/>
            <person name="Oren A."/>
            <person name="Chaudhuri R.R."/>
            <person name="La Ragione R."/>
            <person name="Hildebrand F."/>
            <person name="Pallen M.J."/>
        </authorList>
    </citation>
    <scope>NUCLEOTIDE SEQUENCE</scope>
    <source>
        <strain evidence="2">8470</strain>
    </source>
</reference>
<evidence type="ECO:0000313" key="3">
    <source>
        <dbReference type="Proteomes" id="UP000784286"/>
    </source>
</evidence>
<evidence type="ECO:0000313" key="2">
    <source>
        <dbReference type="EMBL" id="MBU3856386.1"/>
    </source>
</evidence>
<evidence type="ECO:0000256" key="1">
    <source>
        <dbReference type="SAM" id="MobiDB-lite"/>
    </source>
</evidence>
<proteinExistence type="predicted"/>
<organism evidence="2 3">
    <name type="scientific">Candidatus Phocaeicola excrementipullorum</name>
    <dbReference type="NCBI Taxonomy" id="2838731"/>
    <lineage>
        <taxon>Bacteria</taxon>
        <taxon>Pseudomonadati</taxon>
        <taxon>Bacteroidota</taxon>
        <taxon>Bacteroidia</taxon>
        <taxon>Bacteroidales</taxon>
        <taxon>Bacteroidaceae</taxon>
        <taxon>Phocaeicola</taxon>
    </lineage>
</organism>
<accession>A0A948TMZ2</accession>
<dbReference type="EMBL" id="JAHLFJ010000071">
    <property type="protein sequence ID" value="MBU3856386.1"/>
    <property type="molecule type" value="Genomic_DNA"/>
</dbReference>
<gene>
    <name evidence="2" type="ORF">H9928_07525</name>
</gene>
<protein>
    <submittedName>
        <fullName evidence="2">Uncharacterized protein</fullName>
    </submittedName>
</protein>
<dbReference type="Proteomes" id="UP000784286">
    <property type="component" value="Unassembled WGS sequence"/>
</dbReference>
<feature type="region of interest" description="Disordered" evidence="1">
    <location>
        <begin position="58"/>
        <end position="110"/>
    </location>
</feature>